<feature type="domain" description="RUN" evidence="13">
    <location>
        <begin position="43"/>
        <end position="185"/>
    </location>
</feature>
<dbReference type="GO" id="GO:0006914">
    <property type="term" value="P:autophagy"/>
    <property type="evidence" value="ECO:0007669"/>
    <property type="project" value="UniProtKB-KW"/>
</dbReference>
<dbReference type="CDD" id="cd17679">
    <property type="entry name" value="RUN_PLEKHM1"/>
    <property type="match status" value="1"/>
</dbReference>
<organism evidence="14 15">
    <name type="scientific">Triplophysa rosa</name>
    <name type="common">Cave loach</name>
    <dbReference type="NCBI Taxonomy" id="992332"/>
    <lineage>
        <taxon>Eukaryota</taxon>
        <taxon>Metazoa</taxon>
        <taxon>Chordata</taxon>
        <taxon>Craniata</taxon>
        <taxon>Vertebrata</taxon>
        <taxon>Euteleostomi</taxon>
        <taxon>Actinopterygii</taxon>
        <taxon>Neopterygii</taxon>
        <taxon>Teleostei</taxon>
        <taxon>Ostariophysi</taxon>
        <taxon>Cypriniformes</taxon>
        <taxon>Nemacheilidae</taxon>
        <taxon>Triplophysa</taxon>
    </lineage>
</organism>
<keyword evidence="9" id="KW-0072">Autophagy</keyword>
<dbReference type="PROSITE" id="PS50003">
    <property type="entry name" value="PH_DOMAIN"/>
    <property type="match status" value="2"/>
</dbReference>
<dbReference type="GO" id="GO:0005770">
    <property type="term" value="C:late endosome"/>
    <property type="evidence" value="ECO:0007669"/>
    <property type="project" value="UniProtKB-SubCell"/>
</dbReference>
<feature type="region of interest" description="Disordered" evidence="11">
    <location>
        <begin position="211"/>
        <end position="380"/>
    </location>
</feature>
<evidence type="ECO:0000256" key="4">
    <source>
        <dbReference type="ARBA" id="ARBA00022723"/>
    </source>
</evidence>
<evidence type="ECO:0000256" key="6">
    <source>
        <dbReference type="ARBA" id="ARBA00022753"/>
    </source>
</evidence>
<dbReference type="SMART" id="SM00593">
    <property type="entry name" value="RUN"/>
    <property type="match status" value="1"/>
</dbReference>
<dbReference type="Pfam" id="PF13901">
    <property type="entry name" value="RH_dom"/>
    <property type="match status" value="1"/>
</dbReference>
<dbReference type="Gene3D" id="1.20.58.900">
    <property type="match status" value="1"/>
</dbReference>
<dbReference type="GO" id="GO:0005765">
    <property type="term" value="C:lysosomal membrane"/>
    <property type="evidence" value="ECO:0007669"/>
    <property type="project" value="UniProtKB-SubCell"/>
</dbReference>
<dbReference type="InterPro" id="IPR011993">
    <property type="entry name" value="PH-like_dom_sf"/>
</dbReference>
<dbReference type="PANTHER" id="PTHR12326">
    <property type="entry name" value="PLECKSTRIN HOMOLOGY DOMAIN CONTAINING PROTEIN"/>
    <property type="match status" value="1"/>
</dbReference>
<dbReference type="InterPro" id="IPR001849">
    <property type="entry name" value="PH_domain"/>
</dbReference>
<dbReference type="Proteomes" id="UP001059041">
    <property type="component" value="Linkage Group LG18"/>
</dbReference>
<sequence>MLATQTTDSSPETKDVKQWIKEKIAQTLKVLQKRYITTDTEVTSEDLEANLLCCALEAVFIHGIKSKFIRSDGGGHGRKGGPRGAVPRPVFWSLLKTVTHRDVVQELEHLSFINSDVGRCRAWVRLALNDGLLECYLTSLLREGSNLGSHYQPGALLLDPEDREVLLTLLQGLSSLTFQLSYKSAVLNEWTNTPLVLAGLCRPAPAEEDQLWPKRKGSWDTVSQSSGGSGGSDWAQEVLHKEPRKEQAESCEASTPPTSWNVSLDTSGSSQLSTSLSSDSLLQGHEPKSPERERWNCDADISCGAQGKNSLSEESSSSGQDVIKQDFDDFTPAPDDLSGGVTRTDAHQTDTRFTDAPELYSGEKSEEILQETDKETKSISETLVETTRLKVRNTVNETSEREKKSKSLVPSCRPFRVSPLTETAERTSDLQDARRPPPETSDLKEVQDPSSKSPAGPNPAEHARHAILRRSTSAASRRTSTDSLYSSCKSTSWISDEDFYKPETSRNSEGHVSVDTTLNMNGQVKTTPEPDSVQSPPSVVHRRQNGLPNPFKGLLKLGQLERRSAVGMWWDYYCELSPFELRLYINAEERVCYDNLSLLRCEDVHLSSGTEGRFRLTFHGKRLYLRAPSRGEAEDWVDRIVEAIGKLRPLVKDEAWEVLADDRVVPSPSSAPSSPEHAIADPPQLDWTRHTDPEMDAIKEAVVYQNVEEKGWRSLVLSLSLEALRGYNVQENSKTPIFSYCIGTIRDVVPDVSLGSPAFFKVLTAQETVTLRAESGEEARGWRNLIRGALDLYLETEDDGGVSSAGRVQGGNVHKLVQHRLKGEGELLSHLSIVPKETGLDAQNYKCAGCSRQIGVSQGRARLCEFSGHHYCDTCHHGDVSIIPSRVVHNWDLTAREVSRRALHLMAQIEHEPLLNMHALNPDLFDHADVMAKVQKLRQQLRFLGDYLLICRSDISKQIQPRCGSVCVCCVFLYTLSGV</sequence>
<evidence type="ECO:0000259" key="12">
    <source>
        <dbReference type="PROSITE" id="PS50003"/>
    </source>
</evidence>
<evidence type="ECO:0000256" key="2">
    <source>
        <dbReference type="ARBA" id="ARBA00004656"/>
    </source>
</evidence>
<evidence type="ECO:0000256" key="5">
    <source>
        <dbReference type="ARBA" id="ARBA00022737"/>
    </source>
</evidence>
<comment type="caution">
    <text evidence="14">The sequence shown here is derived from an EMBL/GenBank/DDBJ whole genome shotgun (WGS) entry which is preliminary data.</text>
</comment>
<keyword evidence="5" id="KW-0677">Repeat</keyword>
<accession>A0A9W7TIB9</accession>
<feature type="compositionally biased region" description="Polar residues" evidence="11">
    <location>
        <begin position="252"/>
        <end position="262"/>
    </location>
</feature>
<dbReference type="SMART" id="SM01175">
    <property type="entry name" value="DUF4206"/>
    <property type="match status" value="1"/>
</dbReference>
<dbReference type="Pfam" id="PF02759">
    <property type="entry name" value="RUN"/>
    <property type="match status" value="1"/>
</dbReference>
<feature type="compositionally biased region" description="Basic and acidic residues" evidence="11">
    <location>
        <begin position="285"/>
        <end position="297"/>
    </location>
</feature>
<dbReference type="PROSITE" id="PS50826">
    <property type="entry name" value="RUN"/>
    <property type="match status" value="1"/>
</dbReference>
<dbReference type="PANTHER" id="PTHR12326:SF5">
    <property type="entry name" value="PLECKSTRIN HOMOLOGY DOMAIN-CONTAINING FAMILY M MEMBER 1"/>
    <property type="match status" value="1"/>
</dbReference>
<evidence type="ECO:0000256" key="1">
    <source>
        <dbReference type="ARBA" id="ARBA00004603"/>
    </source>
</evidence>
<feature type="compositionally biased region" description="Basic and acidic residues" evidence="11">
    <location>
        <begin position="238"/>
        <end position="248"/>
    </location>
</feature>
<keyword evidence="3" id="KW-0597">Phosphoprotein</keyword>
<feature type="compositionally biased region" description="Low complexity" evidence="11">
    <location>
        <begin position="263"/>
        <end position="284"/>
    </location>
</feature>
<feature type="domain" description="PH" evidence="12">
    <location>
        <begin position="760"/>
        <end position="791"/>
    </location>
</feature>
<feature type="compositionally biased region" description="Basic and acidic residues" evidence="11">
    <location>
        <begin position="423"/>
        <end position="447"/>
    </location>
</feature>
<keyword evidence="10" id="KW-0458">Lysosome</keyword>
<feature type="domain" description="PH" evidence="12">
    <location>
        <begin position="553"/>
        <end position="645"/>
    </location>
</feature>
<evidence type="ECO:0000256" key="7">
    <source>
        <dbReference type="ARBA" id="ARBA00022771"/>
    </source>
</evidence>
<evidence type="ECO:0000256" key="8">
    <source>
        <dbReference type="ARBA" id="ARBA00022833"/>
    </source>
</evidence>
<name>A0A9W7TIB9_TRIRA</name>
<comment type="subcellular location">
    <subcellularLocation>
        <location evidence="1">Late endosome</location>
    </subcellularLocation>
    <subcellularLocation>
        <location evidence="2">Lysosome membrane</location>
    </subcellularLocation>
</comment>
<keyword evidence="15" id="KW-1185">Reference proteome</keyword>
<feature type="compositionally biased region" description="Basic and acidic residues" evidence="11">
    <location>
        <begin position="344"/>
        <end position="378"/>
    </location>
</feature>
<dbReference type="SMART" id="SM00233">
    <property type="entry name" value="PH"/>
    <property type="match status" value="2"/>
</dbReference>
<dbReference type="GO" id="GO:0008270">
    <property type="term" value="F:zinc ion binding"/>
    <property type="evidence" value="ECO:0007669"/>
    <property type="project" value="UniProtKB-KW"/>
</dbReference>
<dbReference type="SUPFAM" id="SSF140741">
    <property type="entry name" value="RUN domain-like"/>
    <property type="match status" value="1"/>
</dbReference>
<reference evidence="14" key="1">
    <citation type="submission" date="2021-02" db="EMBL/GenBank/DDBJ databases">
        <title>Comparative genomics reveals that relaxation of natural selection precedes convergent phenotypic evolution of cavefish.</title>
        <authorList>
            <person name="Peng Z."/>
        </authorList>
    </citation>
    <scope>NUCLEOTIDE SEQUENCE</scope>
    <source>
        <tissue evidence="14">Muscle</tissue>
    </source>
</reference>
<dbReference type="SUPFAM" id="SSF50729">
    <property type="entry name" value="PH domain-like"/>
    <property type="match status" value="2"/>
</dbReference>
<feature type="region of interest" description="Disordered" evidence="11">
    <location>
        <begin position="666"/>
        <end position="686"/>
    </location>
</feature>
<protein>
    <submittedName>
        <fullName evidence="14">Pleckstrin homology domain-containing family M member 1</fullName>
    </submittedName>
</protein>
<dbReference type="InterPro" id="IPR037213">
    <property type="entry name" value="Run_dom_sf"/>
</dbReference>
<evidence type="ECO:0000256" key="9">
    <source>
        <dbReference type="ARBA" id="ARBA00023006"/>
    </source>
</evidence>
<dbReference type="EMBL" id="JAFHDT010000018">
    <property type="protein sequence ID" value="KAI7796956.1"/>
    <property type="molecule type" value="Genomic_DNA"/>
</dbReference>
<evidence type="ECO:0000313" key="14">
    <source>
        <dbReference type="EMBL" id="KAI7796956.1"/>
    </source>
</evidence>
<feature type="region of interest" description="Disordered" evidence="11">
    <location>
        <begin position="394"/>
        <end position="462"/>
    </location>
</feature>
<keyword evidence="4" id="KW-0479">Metal-binding</keyword>
<dbReference type="AlphaFoldDB" id="A0A9W7TIB9"/>
<feature type="compositionally biased region" description="Low complexity" evidence="11">
    <location>
        <begin position="666"/>
        <end position="675"/>
    </location>
</feature>
<dbReference type="InterPro" id="IPR051366">
    <property type="entry name" value="DEF8"/>
</dbReference>
<gene>
    <name evidence="14" type="ORF">IRJ41_010111</name>
</gene>
<dbReference type="InterPro" id="IPR047326">
    <property type="entry name" value="RUN_PLEKHM1"/>
</dbReference>
<evidence type="ECO:0000259" key="13">
    <source>
        <dbReference type="PROSITE" id="PS50826"/>
    </source>
</evidence>
<feature type="region of interest" description="Disordered" evidence="11">
    <location>
        <begin position="525"/>
        <end position="545"/>
    </location>
</feature>
<evidence type="ECO:0000313" key="15">
    <source>
        <dbReference type="Proteomes" id="UP001059041"/>
    </source>
</evidence>
<proteinExistence type="predicted"/>
<keyword evidence="6" id="KW-0967">Endosome</keyword>
<keyword evidence="7" id="KW-0863">Zinc-finger</keyword>
<evidence type="ECO:0000256" key="11">
    <source>
        <dbReference type="SAM" id="MobiDB-lite"/>
    </source>
</evidence>
<evidence type="ECO:0000256" key="3">
    <source>
        <dbReference type="ARBA" id="ARBA00022553"/>
    </source>
</evidence>
<dbReference type="Gene3D" id="2.30.29.30">
    <property type="entry name" value="Pleckstrin-homology domain (PH domain)/Phosphotyrosine-binding domain (PTB)"/>
    <property type="match status" value="1"/>
</dbReference>
<dbReference type="InterPro" id="IPR025258">
    <property type="entry name" value="RH_dom"/>
</dbReference>
<evidence type="ECO:0000256" key="10">
    <source>
        <dbReference type="ARBA" id="ARBA00023228"/>
    </source>
</evidence>
<keyword evidence="8" id="KW-0862">Zinc</keyword>
<dbReference type="InterPro" id="IPR004012">
    <property type="entry name" value="Run_dom"/>
</dbReference>